<evidence type="ECO:0000256" key="1">
    <source>
        <dbReference type="ARBA" id="ARBA00004418"/>
    </source>
</evidence>
<accession>A0A5S3V0V2</accession>
<dbReference type="InterPro" id="IPR025997">
    <property type="entry name" value="SBP_2_dom"/>
</dbReference>
<evidence type="ECO:0000313" key="4">
    <source>
        <dbReference type="EMBL" id="QPB83812.1"/>
    </source>
</evidence>
<evidence type="ECO:0000256" key="2">
    <source>
        <dbReference type="ARBA" id="ARBA00007639"/>
    </source>
</evidence>
<organism evidence="4 5">
    <name type="scientific">Pseudoalteromonas rubra</name>
    <dbReference type="NCBI Taxonomy" id="43658"/>
    <lineage>
        <taxon>Bacteria</taxon>
        <taxon>Pseudomonadati</taxon>
        <taxon>Pseudomonadota</taxon>
        <taxon>Gammaproteobacteria</taxon>
        <taxon>Alteromonadales</taxon>
        <taxon>Pseudoalteromonadaceae</taxon>
        <taxon>Pseudoalteromonas</taxon>
    </lineage>
</organism>
<dbReference type="PANTHER" id="PTHR30036:SF7">
    <property type="entry name" value="ABC TRANSPORTER PERIPLASMIC-BINDING PROTEIN YPHF"/>
    <property type="match status" value="1"/>
</dbReference>
<dbReference type="GO" id="GO:0055085">
    <property type="term" value="P:transmembrane transport"/>
    <property type="evidence" value="ECO:0007669"/>
    <property type="project" value="UniProtKB-ARBA"/>
</dbReference>
<gene>
    <name evidence="4" type="ORF">CWC22_012735</name>
</gene>
<sequence>MLIRIAPFSLLLIILLCWQGLVYAATEVQEPVNIAVVGKTKNDSFYQQSHKGCQRFARDHPNVHCIYDGADDYQDVRTQVLIVKELIRKGIDGLLISTTDSQFLVDGALKLAAKHAIPVITFDSDLLSEHAAYRLAYVGTNNFDFGKALGEEAKRFKVEPQQYICLQSGHQTTPNLNQRIAGVRYALSGQSTKRLSGENGWVEHYRCPLFTFGRRADALDQLVTMMKYPDPPIFLAVAGFAQFNPDYITRMAQFKSLIADGKRVIISADTENSQLKALQRGLSVTNIGQKPFEMGRLGAELLHQFITQGREPAQSHYFLDFHYCNKGNSETCTTNH</sequence>
<proteinExistence type="inferred from homology"/>
<dbReference type="EMBL" id="CP045429">
    <property type="protein sequence ID" value="QPB83812.1"/>
    <property type="molecule type" value="Genomic_DNA"/>
</dbReference>
<dbReference type="SUPFAM" id="SSF53822">
    <property type="entry name" value="Periplasmic binding protein-like I"/>
    <property type="match status" value="1"/>
</dbReference>
<dbReference type="RefSeq" id="WP_138537725.1">
    <property type="nucleotide sequence ID" value="NZ_CP045429.1"/>
</dbReference>
<dbReference type="Gene3D" id="3.40.50.2300">
    <property type="match status" value="2"/>
</dbReference>
<dbReference type="GO" id="GO:0030246">
    <property type="term" value="F:carbohydrate binding"/>
    <property type="evidence" value="ECO:0007669"/>
    <property type="project" value="TreeGrafter"/>
</dbReference>
<dbReference type="InterPro" id="IPR050555">
    <property type="entry name" value="Bact_Solute-Bind_Prot2"/>
</dbReference>
<dbReference type="InterPro" id="IPR028082">
    <property type="entry name" value="Peripla_BP_I"/>
</dbReference>
<evidence type="ECO:0000259" key="3">
    <source>
        <dbReference type="Pfam" id="PF13407"/>
    </source>
</evidence>
<protein>
    <submittedName>
        <fullName evidence="4">Substrate-binding domain-containing protein</fullName>
    </submittedName>
</protein>
<comment type="similarity">
    <text evidence="2">Belongs to the bacterial solute-binding protein 2 family.</text>
</comment>
<evidence type="ECO:0000313" key="5">
    <source>
        <dbReference type="Proteomes" id="UP000305729"/>
    </source>
</evidence>
<dbReference type="Pfam" id="PF13407">
    <property type="entry name" value="Peripla_BP_4"/>
    <property type="match status" value="1"/>
</dbReference>
<feature type="domain" description="Periplasmic binding protein" evidence="3">
    <location>
        <begin position="34"/>
        <end position="307"/>
    </location>
</feature>
<dbReference type="Proteomes" id="UP000305729">
    <property type="component" value="Chromosome 1"/>
</dbReference>
<name>A0A5S3V0V2_9GAMM</name>
<dbReference type="PANTHER" id="PTHR30036">
    <property type="entry name" value="D-XYLOSE-BINDING PERIPLASMIC PROTEIN"/>
    <property type="match status" value="1"/>
</dbReference>
<reference evidence="4 5" key="1">
    <citation type="submission" date="2019-10" db="EMBL/GenBank/DDBJ databases">
        <title>Pseudoalteromonas rubra S4059.</title>
        <authorList>
            <person name="Paulsen S."/>
            <person name="Wang X."/>
        </authorList>
    </citation>
    <scope>NUCLEOTIDE SEQUENCE [LARGE SCALE GENOMIC DNA]</scope>
    <source>
        <strain evidence="4 5">S4059</strain>
    </source>
</reference>
<dbReference type="GO" id="GO:0030288">
    <property type="term" value="C:outer membrane-bounded periplasmic space"/>
    <property type="evidence" value="ECO:0007669"/>
    <property type="project" value="TreeGrafter"/>
</dbReference>
<dbReference type="AlphaFoldDB" id="A0A5S3V0V2"/>
<comment type="subcellular location">
    <subcellularLocation>
        <location evidence="1">Periplasm</location>
    </subcellularLocation>
</comment>